<proteinExistence type="predicted"/>
<reference evidence="2" key="1">
    <citation type="submission" date="2019-08" db="EMBL/GenBank/DDBJ databases">
        <authorList>
            <person name="Kucharzyk K."/>
            <person name="Murdoch R.W."/>
            <person name="Higgins S."/>
            <person name="Loffler F."/>
        </authorList>
    </citation>
    <scope>NUCLEOTIDE SEQUENCE</scope>
</reference>
<sequence length="201" mass="21654">MKRWIVAACCLLGAVTLVCAGIGVWYTLHANEMELIANRVTVPAQETAQTPERFVPEEMAVFVPPTGENLAKGAKLTESGHTDVYIGKKAIDGRNTTYWEGDAFPASLTFQFESEVTISQIAFTLPPLRAWGARTQTVQIGTSIDGEQFTALPTETLSFDPMTGNACLISIDPVTAGFLRITFLSNTGATGGQVSELMLFS</sequence>
<dbReference type="InterPro" id="IPR008979">
    <property type="entry name" value="Galactose-bd-like_sf"/>
</dbReference>
<dbReference type="SUPFAM" id="SSF49785">
    <property type="entry name" value="Galactose-binding domain-like"/>
    <property type="match status" value="1"/>
</dbReference>
<dbReference type="InterPro" id="IPR000421">
    <property type="entry name" value="FA58C"/>
</dbReference>
<accession>A0A645CYW5</accession>
<protein>
    <recommendedName>
        <fullName evidence="1">F5/8 type C domain-containing protein</fullName>
    </recommendedName>
</protein>
<dbReference type="AlphaFoldDB" id="A0A645CYW5"/>
<feature type="domain" description="F5/8 type C" evidence="1">
    <location>
        <begin position="78"/>
        <end position="196"/>
    </location>
</feature>
<gene>
    <name evidence="2" type="ORF">SDC9_129461</name>
</gene>
<dbReference type="EMBL" id="VSSQ01031496">
    <property type="protein sequence ID" value="MPM82400.1"/>
    <property type="molecule type" value="Genomic_DNA"/>
</dbReference>
<dbReference type="Gene3D" id="2.60.120.260">
    <property type="entry name" value="Galactose-binding domain-like"/>
    <property type="match status" value="1"/>
</dbReference>
<name>A0A645CYW5_9ZZZZ</name>
<comment type="caution">
    <text evidence="2">The sequence shown here is derived from an EMBL/GenBank/DDBJ whole genome shotgun (WGS) entry which is preliminary data.</text>
</comment>
<dbReference type="Pfam" id="PF00754">
    <property type="entry name" value="F5_F8_type_C"/>
    <property type="match status" value="1"/>
</dbReference>
<evidence type="ECO:0000313" key="2">
    <source>
        <dbReference type="EMBL" id="MPM82400.1"/>
    </source>
</evidence>
<organism evidence="2">
    <name type="scientific">bioreactor metagenome</name>
    <dbReference type="NCBI Taxonomy" id="1076179"/>
    <lineage>
        <taxon>unclassified sequences</taxon>
        <taxon>metagenomes</taxon>
        <taxon>ecological metagenomes</taxon>
    </lineage>
</organism>
<evidence type="ECO:0000259" key="1">
    <source>
        <dbReference type="Pfam" id="PF00754"/>
    </source>
</evidence>